<protein>
    <recommendedName>
        <fullName evidence="6">Evasin</fullName>
    </recommendedName>
</protein>
<reference evidence="8" key="1">
    <citation type="submission" date="2014-03" db="EMBL/GenBank/DDBJ databases">
        <title>The sialotranscriptome of Amblyomma triste, Amblyomma parvum and Amblyomma cajennense ticks, uncovered by 454-based RNA-seq.</title>
        <authorList>
            <person name="Garcia G.R."/>
            <person name="Gardinassi L.G."/>
            <person name="Ribeiro J.M."/>
            <person name="Anatriello E."/>
            <person name="Ferreira B.R."/>
            <person name="Moreira H.N."/>
            <person name="Mafra C."/>
            <person name="Olegario M.M."/>
            <person name="Szabo P.J."/>
            <person name="Miranda-Santos I.K."/>
            <person name="Maruyama S.R."/>
        </authorList>
    </citation>
    <scope>NUCLEOTIDE SEQUENCE</scope>
    <source>
        <strain evidence="8">Mato Grasso do Sul</strain>
        <tissue evidence="8">Salivary glands</tissue>
    </source>
</reference>
<comment type="subcellular location">
    <subcellularLocation>
        <location evidence="1 6">Secreted</location>
    </subcellularLocation>
</comment>
<sequence>MSEVYFQSTAPFIAMSSVTCHLYLALVWASVVMLPTTKGETTCKPLEVETEKGPIKVGCSTECQSAHIVRISHSGQVECVVMTPEEHKRMGTAHHLCRLGTCEDGTCKKGNLQIKCWRNCRRST</sequence>
<dbReference type="Gene3D" id="2.30.130.100">
    <property type="match status" value="1"/>
</dbReference>
<feature type="transmembrane region" description="Helical" evidence="7">
    <location>
        <begin position="12"/>
        <end position="34"/>
    </location>
</feature>
<evidence type="ECO:0000256" key="7">
    <source>
        <dbReference type="SAM" id="Phobius"/>
    </source>
</evidence>
<proteinExistence type="evidence at transcript level"/>
<evidence type="ECO:0000256" key="5">
    <source>
        <dbReference type="ARBA" id="ARBA00023180"/>
    </source>
</evidence>
<dbReference type="GO" id="GO:0005576">
    <property type="term" value="C:extracellular region"/>
    <property type="evidence" value="ECO:0007669"/>
    <property type="project" value="UniProtKB-SubCell"/>
</dbReference>
<evidence type="ECO:0000256" key="6">
    <source>
        <dbReference type="RuleBase" id="RU369006"/>
    </source>
</evidence>
<evidence type="ECO:0000256" key="3">
    <source>
        <dbReference type="ARBA" id="ARBA00022729"/>
    </source>
</evidence>
<evidence type="ECO:0000256" key="1">
    <source>
        <dbReference type="ARBA" id="ARBA00004613"/>
    </source>
</evidence>
<organism evidence="8">
    <name type="scientific">Amblyomma triste</name>
    <name type="common">Neotropical tick</name>
    <dbReference type="NCBI Taxonomy" id="251400"/>
    <lineage>
        <taxon>Eukaryota</taxon>
        <taxon>Metazoa</taxon>
        <taxon>Ecdysozoa</taxon>
        <taxon>Arthropoda</taxon>
        <taxon>Chelicerata</taxon>
        <taxon>Arachnida</taxon>
        <taxon>Acari</taxon>
        <taxon>Parasitiformes</taxon>
        <taxon>Ixodida</taxon>
        <taxon>Ixodoidea</taxon>
        <taxon>Ixodidae</taxon>
        <taxon>Amblyomminae</taxon>
        <taxon>Amblyomma</taxon>
    </lineage>
</organism>
<evidence type="ECO:0000256" key="2">
    <source>
        <dbReference type="ARBA" id="ARBA00022525"/>
    </source>
</evidence>
<comment type="function">
    <text evidence="6">Salivary chemokine-binding protein which binds to host chemokines.</text>
</comment>
<keyword evidence="7" id="KW-1133">Transmembrane helix</keyword>
<keyword evidence="2 6" id="KW-0964">Secreted</keyword>
<keyword evidence="5 6" id="KW-0325">Glycoprotein</keyword>
<dbReference type="Pfam" id="PF19429">
    <property type="entry name" value="EVA_Class_A"/>
    <property type="match status" value="1"/>
</dbReference>
<keyword evidence="7" id="KW-0812">Transmembrane</keyword>
<accession>A0A023G6R4</accession>
<keyword evidence="4 6" id="KW-1015">Disulfide bond</keyword>
<keyword evidence="3 6" id="KW-0732">Signal</keyword>
<dbReference type="InterPro" id="IPR045797">
    <property type="entry name" value="EVA_Class_A"/>
</dbReference>
<dbReference type="AlphaFoldDB" id="A0A023G6R4"/>
<evidence type="ECO:0000256" key="4">
    <source>
        <dbReference type="ARBA" id="ARBA00023157"/>
    </source>
</evidence>
<dbReference type="EMBL" id="GBBM01006895">
    <property type="protein sequence ID" value="JAC28523.1"/>
    <property type="molecule type" value="mRNA"/>
</dbReference>
<keyword evidence="7" id="KW-0472">Membrane</keyword>
<evidence type="ECO:0000313" key="8">
    <source>
        <dbReference type="EMBL" id="JAC28523.1"/>
    </source>
</evidence>
<dbReference type="GO" id="GO:0019957">
    <property type="term" value="F:C-C chemokine binding"/>
    <property type="evidence" value="ECO:0007669"/>
    <property type="project" value="InterPro"/>
</dbReference>
<name>A0A023G6R4_AMBTT</name>